<reference evidence="10 11" key="1">
    <citation type="submission" date="2018-02" db="EMBL/GenBank/DDBJ databases">
        <title>Whole genome sequencing of endophytic bacterium.</title>
        <authorList>
            <person name="Eedara R."/>
            <person name="Podile A.R."/>
        </authorList>
    </citation>
    <scope>NUCLEOTIDE SEQUENCE [LARGE SCALE GENOMIC DNA]</scope>
    <source>
        <strain evidence="10 11">RP1T</strain>
    </source>
</reference>
<dbReference type="PIRSF" id="PIRSF000349">
    <property type="entry name" value="SODismutase"/>
    <property type="match status" value="1"/>
</dbReference>
<evidence type="ECO:0000256" key="6">
    <source>
        <dbReference type="RuleBase" id="RU000414"/>
    </source>
</evidence>
<dbReference type="InterPro" id="IPR001189">
    <property type="entry name" value="Mn/Fe_SOD"/>
</dbReference>
<keyword evidence="4 6" id="KW-0560">Oxidoreductase</keyword>
<gene>
    <name evidence="10" type="ORF">C5L14_18340</name>
</gene>
<evidence type="ECO:0000313" key="10">
    <source>
        <dbReference type="EMBL" id="PRH86370.1"/>
    </source>
</evidence>
<dbReference type="SUPFAM" id="SSF54719">
    <property type="entry name" value="Fe,Mn superoxide dismutase (SOD), C-terminal domain"/>
    <property type="match status" value="1"/>
</dbReference>
<dbReference type="GO" id="GO:0046872">
    <property type="term" value="F:metal ion binding"/>
    <property type="evidence" value="ECO:0007669"/>
    <property type="project" value="UniProtKB-KW"/>
</dbReference>
<keyword evidence="7" id="KW-0732">Signal</keyword>
<organism evidence="10 11">
    <name type="scientific">Labrys okinawensis</name>
    <dbReference type="NCBI Taxonomy" id="346911"/>
    <lineage>
        <taxon>Bacteria</taxon>
        <taxon>Pseudomonadati</taxon>
        <taxon>Pseudomonadota</taxon>
        <taxon>Alphaproteobacteria</taxon>
        <taxon>Hyphomicrobiales</taxon>
        <taxon>Xanthobacteraceae</taxon>
        <taxon>Labrys</taxon>
    </lineage>
</organism>
<dbReference type="RefSeq" id="WP_105863662.1">
    <property type="nucleotide sequence ID" value="NZ_PUEJ01000006.1"/>
</dbReference>
<dbReference type="InterPro" id="IPR006311">
    <property type="entry name" value="TAT_signal"/>
</dbReference>
<sequence length="246" mass="26517">MTMLNRRTLLASATGIALAAGAGTAPAGAAASASAGPKGPAELPPLPYEAAALTPIIDAETMTLHHDKHHQAYVSNFNAALKQEPSLADLSYPDILAGLDKVPQGVRQAVRNNLGGHVNHTMFWQIMGAKGGEPEGDVLAAIERDFGDVAKLQEAFGAAGAKVFGSGWVFVTVTGEGKLALDTRPNQDTPLMDGKRVLFGNDVWEHAYYLTYRNRRPDYLKAWWKVVDWRKIGERYALAKQGKLVI</sequence>
<dbReference type="FunFam" id="1.10.287.990:FF:000001">
    <property type="entry name" value="Superoxide dismutase"/>
    <property type="match status" value="1"/>
</dbReference>
<feature type="chain" id="PRO_5015729408" description="Superoxide dismutase" evidence="7">
    <location>
        <begin position="20"/>
        <end position="246"/>
    </location>
</feature>
<comment type="catalytic activity">
    <reaction evidence="6">
        <text>2 superoxide + 2 H(+) = H2O2 + O2</text>
        <dbReference type="Rhea" id="RHEA:20696"/>
        <dbReference type="ChEBI" id="CHEBI:15378"/>
        <dbReference type="ChEBI" id="CHEBI:15379"/>
        <dbReference type="ChEBI" id="CHEBI:16240"/>
        <dbReference type="ChEBI" id="CHEBI:18421"/>
        <dbReference type="EC" id="1.15.1.1"/>
    </reaction>
</comment>
<accession>A0A2S9QAM8</accession>
<evidence type="ECO:0000256" key="1">
    <source>
        <dbReference type="ARBA" id="ARBA00008714"/>
    </source>
</evidence>
<dbReference type="PRINTS" id="PR01703">
    <property type="entry name" value="MNSODISMTASE"/>
</dbReference>
<keyword evidence="3 5" id="KW-0479">Metal-binding</keyword>
<name>A0A2S9QAM8_9HYPH</name>
<dbReference type="PANTHER" id="PTHR43595">
    <property type="entry name" value="37S RIBOSOMAL PROTEIN S26, MITOCHONDRIAL"/>
    <property type="match status" value="1"/>
</dbReference>
<dbReference type="PROSITE" id="PS51318">
    <property type="entry name" value="TAT"/>
    <property type="match status" value="1"/>
</dbReference>
<comment type="similarity">
    <text evidence="1 6">Belongs to the iron/manganese superoxide dismutase family.</text>
</comment>
<dbReference type="Gene3D" id="3.55.40.20">
    <property type="entry name" value="Iron/manganese superoxide dismutase, C-terminal domain"/>
    <property type="match status" value="1"/>
</dbReference>
<dbReference type="InterPro" id="IPR036314">
    <property type="entry name" value="SOD_C_sf"/>
</dbReference>
<evidence type="ECO:0000259" key="8">
    <source>
        <dbReference type="Pfam" id="PF00081"/>
    </source>
</evidence>
<dbReference type="SUPFAM" id="SSF46609">
    <property type="entry name" value="Fe,Mn superoxide dismutase (SOD), N-terminal domain"/>
    <property type="match status" value="1"/>
</dbReference>
<feature type="binding site" evidence="5">
    <location>
        <position position="202"/>
    </location>
    <ligand>
        <name>Mn(2+)</name>
        <dbReference type="ChEBI" id="CHEBI:29035"/>
    </ligand>
</feature>
<dbReference type="EC" id="1.15.1.1" evidence="2 6"/>
<dbReference type="InterPro" id="IPR019833">
    <property type="entry name" value="Mn/Fe_SOD_BS"/>
</dbReference>
<evidence type="ECO:0000259" key="9">
    <source>
        <dbReference type="Pfam" id="PF02777"/>
    </source>
</evidence>
<evidence type="ECO:0000256" key="7">
    <source>
        <dbReference type="SAM" id="SignalP"/>
    </source>
</evidence>
<dbReference type="Pfam" id="PF02777">
    <property type="entry name" value="Sod_Fe_C"/>
    <property type="match status" value="1"/>
</dbReference>
<comment type="caution">
    <text evidence="10">The sequence shown here is derived from an EMBL/GenBank/DDBJ whole genome shotgun (WGS) entry which is preliminary data.</text>
</comment>
<feature type="domain" description="Manganese/iron superoxide dismutase C-terminal" evidence="9">
    <location>
        <begin position="134"/>
        <end position="234"/>
    </location>
</feature>
<comment type="function">
    <text evidence="6">Destroys radicals which are normally produced within the cells and which are toxic to biological systems.</text>
</comment>
<feature type="binding site" evidence="5">
    <location>
        <position position="206"/>
    </location>
    <ligand>
        <name>Mn(2+)</name>
        <dbReference type="ChEBI" id="CHEBI:29035"/>
    </ligand>
</feature>
<dbReference type="Proteomes" id="UP000237682">
    <property type="component" value="Unassembled WGS sequence"/>
</dbReference>
<feature type="signal peptide" evidence="7">
    <location>
        <begin position="1"/>
        <end position="19"/>
    </location>
</feature>
<feature type="binding site" evidence="5">
    <location>
        <position position="65"/>
    </location>
    <ligand>
        <name>Mn(2+)</name>
        <dbReference type="ChEBI" id="CHEBI:29035"/>
    </ligand>
</feature>
<proteinExistence type="inferred from homology"/>
<dbReference type="InterPro" id="IPR019832">
    <property type="entry name" value="Mn/Fe_SOD_C"/>
</dbReference>
<protein>
    <recommendedName>
        <fullName evidence="2 6">Superoxide dismutase</fullName>
        <ecNumber evidence="2 6">1.15.1.1</ecNumber>
    </recommendedName>
</protein>
<dbReference type="GO" id="GO:0005737">
    <property type="term" value="C:cytoplasm"/>
    <property type="evidence" value="ECO:0007669"/>
    <property type="project" value="TreeGrafter"/>
</dbReference>
<dbReference type="PANTHER" id="PTHR43595:SF2">
    <property type="entry name" value="SMALL RIBOSOMAL SUBUNIT PROTEIN MS42"/>
    <property type="match status" value="1"/>
</dbReference>
<dbReference type="InterPro" id="IPR036324">
    <property type="entry name" value="Mn/Fe_SOD_N_sf"/>
</dbReference>
<evidence type="ECO:0000256" key="5">
    <source>
        <dbReference type="PIRSR" id="PIRSR000349-1"/>
    </source>
</evidence>
<evidence type="ECO:0000256" key="4">
    <source>
        <dbReference type="ARBA" id="ARBA00023002"/>
    </source>
</evidence>
<evidence type="ECO:0000256" key="2">
    <source>
        <dbReference type="ARBA" id="ARBA00012682"/>
    </source>
</evidence>
<dbReference type="EMBL" id="PUEJ01000006">
    <property type="protein sequence ID" value="PRH86370.1"/>
    <property type="molecule type" value="Genomic_DNA"/>
</dbReference>
<dbReference type="Pfam" id="PF00081">
    <property type="entry name" value="Sod_Fe_N"/>
    <property type="match status" value="1"/>
</dbReference>
<dbReference type="PROSITE" id="PS00088">
    <property type="entry name" value="SOD_MN"/>
    <property type="match status" value="1"/>
</dbReference>
<keyword evidence="11" id="KW-1185">Reference proteome</keyword>
<dbReference type="Gene3D" id="1.10.287.990">
    <property type="entry name" value="Fe,Mn superoxide dismutase (SOD) domain"/>
    <property type="match status" value="1"/>
</dbReference>
<evidence type="ECO:0000256" key="3">
    <source>
        <dbReference type="ARBA" id="ARBA00022723"/>
    </source>
</evidence>
<evidence type="ECO:0000313" key="11">
    <source>
        <dbReference type="Proteomes" id="UP000237682"/>
    </source>
</evidence>
<feature type="domain" description="Manganese/iron superoxide dismutase N-terminal" evidence="8">
    <location>
        <begin position="42"/>
        <end position="127"/>
    </location>
</feature>
<feature type="binding site" evidence="5">
    <location>
        <position position="120"/>
    </location>
    <ligand>
        <name>Mn(2+)</name>
        <dbReference type="ChEBI" id="CHEBI:29035"/>
    </ligand>
</feature>
<dbReference type="GO" id="GO:0004784">
    <property type="term" value="F:superoxide dismutase activity"/>
    <property type="evidence" value="ECO:0007669"/>
    <property type="project" value="UniProtKB-EC"/>
</dbReference>
<dbReference type="InterPro" id="IPR019831">
    <property type="entry name" value="Mn/Fe_SOD_N"/>
</dbReference>
<dbReference type="AlphaFoldDB" id="A0A2S9QAM8"/>